<feature type="region of interest" description="Disordered" evidence="1">
    <location>
        <begin position="83"/>
        <end position="106"/>
    </location>
</feature>
<keyword evidence="3" id="KW-1185">Reference proteome</keyword>
<feature type="compositionally biased region" description="Pro residues" evidence="1">
    <location>
        <begin position="97"/>
        <end position="106"/>
    </location>
</feature>
<evidence type="ECO:0000313" key="3">
    <source>
        <dbReference type="Proteomes" id="UP000199648"/>
    </source>
</evidence>
<dbReference type="AlphaFoldDB" id="A0A1G5QER5"/>
<dbReference type="EMBL" id="FMWD01000005">
    <property type="protein sequence ID" value="SCZ60353.1"/>
    <property type="molecule type" value="Genomic_DNA"/>
</dbReference>
<evidence type="ECO:0000256" key="1">
    <source>
        <dbReference type="SAM" id="MobiDB-lite"/>
    </source>
</evidence>
<name>A0A1G5QER5_9GAMM</name>
<dbReference type="OrthoDB" id="5822659at2"/>
<dbReference type="STRING" id="415747.SAMN03097708_02038"/>
<reference evidence="2 3" key="1">
    <citation type="submission" date="2016-10" db="EMBL/GenBank/DDBJ databases">
        <authorList>
            <person name="de Groot N.N."/>
        </authorList>
    </citation>
    <scope>NUCLEOTIDE SEQUENCE [LARGE SCALE GENOMIC DNA]</scope>
    <source>
        <strain evidence="2 3">HLD2</strain>
    </source>
</reference>
<feature type="compositionally biased region" description="Basic and acidic residues" evidence="1">
    <location>
        <begin position="83"/>
        <end position="92"/>
    </location>
</feature>
<evidence type="ECO:0008006" key="4">
    <source>
        <dbReference type="Google" id="ProtNLM"/>
    </source>
</evidence>
<dbReference type="Proteomes" id="UP000199648">
    <property type="component" value="Unassembled WGS sequence"/>
</dbReference>
<protein>
    <recommendedName>
        <fullName evidence="4">HMA domain-containing protein</fullName>
    </recommendedName>
</protein>
<organism evidence="2 3">
    <name type="scientific">Thiohalomonas denitrificans</name>
    <dbReference type="NCBI Taxonomy" id="415747"/>
    <lineage>
        <taxon>Bacteria</taxon>
        <taxon>Pseudomonadati</taxon>
        <taxon>Pseudomonadota</taxon>
        <taxon>Gammaproteobacteria</taxon>
        <taxon>Thiohalomonadales</taxon>
        <taxon>Thiohalomonadaceae</taxon>
        <taxon>Thiohalomonas</taxon>
    </lineage>
</organism>
<evidence type="ECO:0000313" key="2">
    <source>
        <dbReference type="EMBL" id="SCZ60353.1"/>
    </source>
</evidence>
<accession>A0A1G5QER5</accession>
<proteinExistence type="predicted"/>
<dbReference type="RefSeq" id="WP_092996253.1">
    <property type="nucleotide sequence ID" value="NZ_FMWD01000005.1"/>
</dbReference>
<gene>
    <name evidence="2" type="ORF">SAMN03097708_02038</name>
</gene>
<sequence length="106" mass="11866">MVESVSRGFRLREVNDSAIGVAQSLPGVLAARNAGAGKLKVTYDIAETDYRTLQEALRRHGYPGPTGRLQRLRDSWYQFQDENRRANLEHKPACCSKPPPGASRRK</sequence>